<reference evidence="2 3" key="1">
    <citation type="journal article" date="2013" name="Genome Announc.">
        <title>Draft Genome Sequence of Arthrobacter gangotriensis Strain Lz1yT, Isolated from a Penguin Rookery Soil Sample Collected in Antarctica, near the Indian Station Dakshin Gangotri.</title>
        <authorList>
            <person name="Shivaji S."/>
            <person name="Ara S."/>
            <person name="Bandi S."/>
            <person name="Singh A."/>
            <person name="Kumar Pinnaka A."/>
        </authorList>
    </citation>
    <scope>NUCLEOTIDE SEQUENCE [LARGE SCALE GENOMIC DNA]</scope>
    <source>
        <strain evidence="2 3">Lz1y</strain>
    </source>
</reference>
<feature type="compositionally biased region" description="Low complexity" evidence="1">
    <location>
        <begin position="198"/>
        <end position="210"/>
    </location>
</feature>
<evidence type="ECO:0000313" key="2">
    <source>
        <dbReference type="EMBL" id="EMR00129.1"/>
    </source>
</evidence>
<organism evidence="2 3">
    <name type="scientific">Paeniglutamicibacter gangotriensis Lz1y</name>
    <dbReference type="NCBI Taxonomy" id="1276920"/>
    <lineage>
        <taxon>Bacteria</taxon>
        <taxon>Bacillati</taxon>
        <taxon>Actinomycetota</taxon>
        <taxon>Actinomycetes</taxon>
        <taxon>Micrococcales</taxon>
        <taxon>Micrococcaceae</taxon>
        <taxon>Paeniglutamicibacter</taxon>
    </lineage>
</organism>
<dbReference type="EMBL" id="AOCK01000001">
    <property type="protein sequence ID" value="EMR00129.1"/>
    <property type="molecule type" value="Genomic_DNA"/>
</dbReference>
<feature type="compositionally biased region" description="Polar residues" evidence="1">
    <location>
        <begin position="31"/>
        <end position="45"/>
    </location>
</feature>
<keyword evidence="3" id="KW-1185">Reference proteome</keyword>
<evidence type="ECO:0000313" key="3">
    <source>
        <dbReference type="Proteomes" id="UP000012015"/>
    </source>
</evidence>
<feature type="region of interest" description="Disordered" evidence="1">
    <location>
        <begin position="180"/>
        <end position="210"/>
    </location>
</feature>
<feature type="compositionally biased region" description="Low complexity" evidence="1">
    <location>
        <begin position="69"/>
        <end position="81"/>
    </location>
</feature>
<sequence length="210" mass="21989">MSRRVSRRSHSQEIAAAVTATTMDRIPTPGRNPSSTIPDARNTTEVPARRSAETAPRLRLSVSRRRRPSSGVRSTARSASPASPPGNTALMNAACQQRATAGPRPTSMPWPRATSLHRWACTATPIAPRNSAPTNAGTVSTPAAAANGSLPHSSSIHTKIPAVTATCAKAMSKERRLIQATALPRDQRPGRGVGVGRTAGTTGPGARRAR</sequence>
<feature type="region of interest" description="Disordered" evidence="1">
    <location>
        <begin position="1"/>
        <end position="89"/>
    </location>
</feature>
<dbReference type="AlphaFoldDB" id="M7NNJ8"/>
<name>M7NNJ8_9MICC</name>
<protein>
    <submittedName>
        <fullName evidence="2">Uncharacterized protein</fullName>
    </submittedName>
</protein>
<dbReference type="Proteomes" id="UP000012015">
    <property type="component" value="Unassembled WGS sequence"/>
</dbReference>
<accession>M7NNJ8</accession>
<comment type="caution">
    <text evidence="2">The sequence shown here is derived from an EMBL/GenBank/DDBJ whole genome shotgun (WGS) entry which is preliminary data.</text>
</comment>
<evidence type="ECO:0000256" key="1">
    <source>
        <dbReference type="SAM" id="MobiDB-lite"/>
    </source>
</evidence>
<gene>
    <name evidence="2" type="ORF">ADIAG_00136</name>
</gene>
<proteinExistence type="predicted"/>